<sequence>DPDMNKSKINIEGRNPDNAEIPFTLFKSIQMTIGDRKKQYTCEKVM</sequence>
<dbReference type="Proteomes" id="UP000663891">
    <property type="component" value="Unassembled WGS sequence"/>
</dbReference>
<accession>A0A815WIG7</accession>
<reference evidence="1" key="1">
    <citation type="submission" date="2021-02" db="EMBL/GenBank/DDBJ databases">
        <authorList>
            <person name="Nowell W R."/>
        </authorList>
    </citation>
    <scope>NUCLEOTIDE SEQUENCE</scope>
</reference>
<evidence type="ECO:0000313" key="2">
    <source>
        <dbReference type="Proteomes" id="UP000663891"/>
    </source>
</evidence>
<dbReference type="AlphaFoldDB" id="A0A815WIG7"/>
<evidence type="ECO:0000313" key="1">
    <source>
        <dbReference type="EMBL" id="CAF1545220.1"/>
    </source>
</evidence>
<comment type="caution">
    <text evidence="1">The sequence shown here is derived from an EMBL/GenBank/DDBJ whole genome shotgun (WGS) entry which is preliminary data.</text>
</comment>
<name>A0A815WIG7_9BILA</name>
<gene>
    <name evidence="1" type="ORF">VCS650_LOCUS44114</name>
</gene>
<feature type="non-terminal residue" evidence="1">
    <location>
        <position position="1"/>
    </location>
</feature>
<feature type="non-terminal residue" evidence="1">
    <location>
        <position position="46"/>
    </location>
</feature>
<protein>
    <submittedName>
        <fullName evidence="1">Uncharacterized protein</fullName>
    </submittedName>
</protein>
<organism evidence="1 2">
    <name type="scientific">Adineta steineri</name>
    <dbReference type="NCBI Taxonomy" id="433720"/>
    <lineage>
        <taxon>Eukaryota</taxon>
        <taxon>Metazoa</taxon>
        <taxon>Spiralia</taxon>
        <taxon>Gnathifera</taxon>
        <taxon>Rotifera</taxon>
        <taxon>Eurotatoria</taxon>
        <taxon>Bdelloidea</taxon>
        <taxon>Adinetida</taxon>
        <taxon>Adinetidae</taxon>
        <taxon>Adineta</taxon>
    </lineage>
</organism>
<proteinExistence type="predicted"/>
<dbReference type="EMBL" id="CAJNON010008719">
    <property type="protein sequence ID" value="CAF1545220.1"/>
    <property type="molecule type" value="Genomic_DNA"/>
</dbReference>